<dbReference type="Pfam" id="PF13845">
    <property type="entry name" value="Septum_form"/>
    <property type="match status" value="1"/>
</dbReference>
<dbReference type="InterPro" id="IPR026004">
    <property type="entry name" value="Septum_form"/>
</dbReference>
<gene>
    <name evidence="4" type="ORF">DNL40_08210</name>
</gene>
<feature type="region of interest" description="Disordered" evidence="1">
    <location>
        <begin position="1"/>
        <end position="73"/>
    </location>
</feature>
<feature type="transmembrane region" description="Helical" evidence="2">
    <location>
        <begin position="86"/>
        <end position="110"/>
    </location>
</feature>
<evidence type="ECO:0000313" key="5">
    <source>
        <dbReference type="Proteomes" id="UP000248783"/>
    </source>
</evidence>
<reference evidence="4 5" key="1">
    <citation type="submission" date="2018-06" db="EMBL/GenBank/DDBJ databases">
        <title>Whole genome sequencing of a novel hydrocarbon degrading bacterial strain, PW21 isolated from oil contaminated produced water sample.</title>
        <authorList>
            <person name="Nagkirti P."/>
            <person name="Shaikh A."/>
            <person name="Gowdaman V."/>
            <person name="Engineer A.E."/>
            <person name="Dagar S."/>
            <person name="Dhakephalkar P.K."/>
        </authorList>
    </citation>
    <scope>NUCLEOTIDE SEQUENCE [LARGE SCALE GENOMIC DNA]</scope>
    <source>
        <strain evidence="4 5">PW21</strain>
    </source>
</reference>
<evidence type="ECO:0000256" key="1">
    <source>
        <dbReference type="SAM" id="MobiDB-lite"/>
    </source>
</evidence>
<dbReference type="Proteomes" id="UP000248783">
    <property type="component" value="Unassembled WGS sequence"/>
</dbReference>
<keyword evidence="2" id="KW-1133">Transmembrane helix</keyword>
<accession>A0A2W5XTP1</accession>
<dbReference type="EMBL" id="QKWH01000004">
    <property type="protein sequence ID" value="PZR53478.1"/>
    <property type="molecule type" value="Genomic_DNA"/>
</dbReference>
<protein>
    <recommendedName>
        <fullName evidence="3">Septum formation-related domain-containing protein</fullName>
    </recommendedName>
</protein>
<comment type="caution">
    <text evidence="4">The sequence shown here is derived from an EMBL/GenBank/DDBJ whole genome shotgun (WGS) entry which is preliminary data.</text>
</comment>
<organism evidence="4 5">
    <name type="scientific">Xylanimonas oleitrophica</name>
    <dbReference type="NCBI Taxonomy" id="2607479"/>
    <lineage>
        <taxon>Bacteria</taxon>
        <taxon>Bacillati</taxon>
        <taxon>Actinomycetota</taxon>
        <taxon>Actinomycetes</taxon>
        <taxon>Micrococcales</taxon>
        <taxon>Promicromonosporaceae</taxon>
        <taxon>Xylanimonas</taxon>
    </lineage>
</organism>
<name>A0A2W5XTP1_9MICO</name>
<keyword evidence="2" id="KW-0472">Membrane</keyword>
<evidence type="ECO:0000256" key="2">
    <source>
        <dbReference type="SAM" id="Phobius"/>
    </source>
</evidence>
<keyword evidence="2" id="KW-0812">Transmembrane</keyword>
<keyword evidence="5" id="KW-1185">Reference proteome</keyword>
<dbReference type="RefSeq" id="WP_111250757.1">
    <property type="nucleotide sequence ID" value="NZ_QKWH01000004.1"/>
</dbReference>
<evidence type="ECO:0000313" key="4">
    <source>
        <dbReference type="EMBL" id="PZR53478.1"/>
    </source>
</evidence>
<proteinExistence type="predicted"/>
<sequence length="239" mass="23922">MSTPQEPEGPVFAAPTPTGAVPDLAHVELPPVRPDGGTAPGGAGPGSAFAHGVGAPGTTPAWTGTLPPPHDPAVEAARRRTARRRVLLVVGGVLALALLVTGTVLGAGHLRDRAWAPVASAPDTPVRAHAVQLVLGSCIDELPEGSDPLGLVRVVPCTEEHQAQVVGRRDAVPAAVWPGTEALAARAAAVCGPQMLGSEPPAGLEFVVVTPSEAGWEAGDRASLCLAVTPGGTSGSLLD</sequence>
<feature type="compositionally biased region" description="Low complexity" evidence="1">
    <location>
        <begin position="46"/>
        <end position="65"/>
    </location>
</feature>
<feature type="domain" description="Septum formation-related" evidence="3">
    <location>
        <begin position="148"/>
        <end position="232"/>
    </location>
</feature>
<evidence type="ECO:0000259" key="3">
    <source>
        <dbReference type="Pfam" id="PF13845"/>
    </source>
</evidence>
<dbReference type="AlphaFoldDB" id="A0A2W5XTP1"/>